<sequence>MANIDSRNTGFLSGFAREAGKVILKLQFEGQSNGEVGFIGLRVVVGGWVKSSREAVASNEFVISWIQLFLGHHSLLLQFCKSVMARVASLQVVVDSSLAPTARIMPTGSCILAEGENFQVTTLSDKGKIKNQSTQENAGGVKLEVNNALVRDLKKTTDLVLQLEAKEKASSRKPIRTDDKDKFSEDYFHARHF</sequence>
<organism evidence="1 2">
    <name type="scientific">Olea europaea subsp. europaea</name>
    <dbReference type="NCBI Taxonomy" id="158383"/>
    <lineage>
        <taxon>Eukaryota</taxon>
        <taxon>Viridiplantae</taxon>
        <taxon>Streptophyta</taxon>
        <taxon>Embryophyta</taxon>
        <taxon>Tracheophyta</taxon>
        <taxon>Spermatophyta</taxon>
        <taxon>Magnoliopsida</taxon>
        <taxon>eudicotyledons</taxon>
        <taxon>Gunneridae</taxon>
        <taxon>Pentapetalae</taxon>
        <taxon>asterids</taxon>
        <taxon>lamiids</taxon>
        <taxon>Lamiales</taxon>
        <taxon>Oleaceae</taxon>
        <taxon>Oleeae</taxon>
        <taxon>Olea</taxon>
    </lineage>
</organism>
<protein>
    <submittedName>
        <fullName evidence="1">Uncharacterized protein</fullName>
    </submittedName>
</protein>
<comment type="caution">
    <text evidence="1">The sequence shown here is derived from an EMBL/GenBank/DDBJ whole genome shotgun (WGS) entry which is preliminary data.</text>
</comment>
<accession>A0A8S0QCJ8</accession>
<proteinExistence type="predicted"/>
<dbReference type="AlphaFoldDB" id="A0A8S0QCJ8"/>
<dbReference type="Proteomes" id="UP000594638">
    <property type="component" value="Unassembled WGS sequence"/>
</dbReference>
<reference evidence="1 2" key="1">
    <citation type="submission" date="2019-12" db="EMBL/GenBank/DDBJ databases">
        <authorList>
            <person name="Alioto T."/>
            <person name="Alioto T."/>
            <person name="Gomez Garrido J."/>
        </authorList>
    </citation>
    <scope>NUCLEOTIDE SEQUENCE [LARGE SCALE GENOMIC DNA]</scope>
</reference>
<evidence type="ECO:0000313" key="1">
    <source>
        <dbReference type="EMBL" id="CAA2965087.1"/>
    </source>
</evidence>
<dbReference type="EMBL" id="CACTIH010001835">
    <property type="protein sequence ID" value="CAA2965087.1"/>
    <property type="molecule type" value="Genomic_DNA"/>
</dbReference>
<dbReference type="OrthoDB" id="10572231at2759"/>
<gene>
    <name evidence="1" type="ORF">OLEA9_A008601</name>
</gene>
<evidence type="ECO:0000313" key="2">
    <source>
        <dbReference type="Proteomes" id="UP000594638"/>
    </source>
</evidence>
<dbReference type="Gramene" id="OE9A008601T1">
    <property type="protein sequence ID" value="OE9A008601C1"/>
    <property type="gene ID" value="OE9A008601"/>
</dbReference>
<name>A0A8S0QCJ8_OLEEU</name>
<keyword evidence="2" id="KW-1185">Reference proteome</keyword>